<dbReference type="GeneID" id="104913451"/>
<feature type="region of interest" description="Disordered" evidence="1">
    <location>
        <begin position="638"/>
        <end position="684"/>
    </location>
</feature>
<dbReference type="Ensembl" id="ENSMGAT00000001391.2">
    <property type="protein sequence ID" value="ENSMGAP00000000745.2"/>
    <property type="gene ID" value="ENSMGAG00000001273.2"/>
</dbReference>
<dbReference type="InterPro" id="IPR001394">
    <property type="entry name" value="Peptidase_C19_UCH"/>
</dbReference>
<feature type="compositionally biased region" description="Polar residues" evidence="1">
    <location>
        <begin position="652"/>
        <end position="661"/>
    </location>
</feature>
<dbReference type="HOGENOM" id="CLU_005541_1_0_1"/>
<dbReference type="PANTHER" id="PTHR24006">
    <property type="entry name" value="UBIQUITIN CARBOXYL-TERMINAL HYDROLASE"/>
    <property type="match status" value="1"/>
</dbReference>
<evidence type="ECO:0000259" key="2">
    <source>
        <dbReference type="PROSITE" id="PS50235"/>
    </source>
</evidence>
<dbReference type="Gene3D" id="3.90.70.10">
    <property type="entry name" value="Cysteine proteinases"/>
    <property type="match status" value="1"/>
</dbReference>
<evidence type="ECO:0000313" key="3">
    <source>
        <dbReference type="Ensembl" id="ENSMGAP00000000745.2"/>
    </source>
</evidence>
<dbReference type="PANTHER" id="PTHR24006:SF727">
    <property type="entry name" value="UBIQUITIN CARBOXYL-TERMINAL HYDROLASE 42"/>
    <property type="match status" value="1"/>
</dbReference>
<sequence>MTIVNKPKSSKSKKSSSRRSGKSKKPSTKTMKSRTANWGRVPPAKNRNQVSVNQGRGGAIYCRSSEKPRPFSVKDLVINDGIAPPQMILFPPEKICMDWQQTQNGVGVGLCNLGNTCFINSILQCLTYTPPLANYMLSLEHTQSCDYPGFCMMCTMETHINRVLCCAHDAIKPVVIVHELKRIGKHFRYGAQEDAHEFLRFTVDAMQEVCLQGCTILDRSSQATTIIHQIFGGFLRSRVKCLNCKGVSDTYEPFLDIPLDIKEVSSVTKALEQFVTPEQLDGENCYKCNKCMKMVPASKRFTIHRSSNILTVSLKRFADFTGVKDTKEVQYPEYFDLRAYMSQSVGEPLIYALYGVLVHSGVSSHTGHYYCFIKAADGLWYQMNDSTVVRSNIKTVLAQQAYLLFYIRRYDLTLGERTFYLPAPPYPCSLVGQRENNRRQAGFMGPRLPPHMIKNSSRLNGKIPLKEDPNSVDVSLKRPSSAPPIACAENWAMVRPSITNPSINQKLTIGIHNKLPARETASEPDCLRALEEEEIMSIPSSTVTNPAAESTSNTPTMLAASDIFEQEALDDILIEPVVNGIPELSSDNIVFYGTEFSGKSEEDSSEGLFTRNDNVISPKGILFGKVCTLQDSYSSCQNAEEERSQHELPKNDSLNGANSLDNEPKENGLKLDDSSCQVPSDKPSKMLFSKTNGVLKTMPITLYPVSREMILNSFTYGQLNSLSEEISVPGPQKSSENNYLMETVMMNALLVYEESRKLPSILNYDAGNLFIQSDSETISAKEEVAESIITKADNAQPNINGQHKVRKRSLDEFLINFEPDDSGDKDKPRRSKELDLISKESPLYIEESPETEEELGQASSIKSDFECSSKGPACLDTADKCQDSKDISDNYVDVPPVNDSSITKLDKVLESQFSRENKGPTNRNCEENKHRKKVKTYMILKKLTKSTTEEKENTLTQKRGRSKTANRVVIATREGALVVWKQISKVVTSRSIAMETNTDLPILKETALISAETQENILITDLEAEDVNKIGIDTTIPKKRETGAEKNTIKMNPGDGKNADTTTITIILMQREIVEKESSPITIKILTNQVKLAAGHIRIIITKADGLTTHSLERRMYVTSVTEQTHGTVHLPGSNLKNILMKDIYFHLFHQLI</sequence>
<dbReference type="AlphaFoldDB" id="G1MRE2"/>
<dbReference type="GO" id="GO:0016579">
    <property type="term" value="P:protein deubiquitination"/>
    <property type="evidence" value="ECO:0007669"/>
    <property type="project" value="InterPro"/>
</dbReference>
<dbReference type="GeneTree" id="ENSGT00940000154596"/>
<evidence type="ECO:0000313" key="4">
    <source>
        <dbReference type="Proteomes" id="UP000001645"/>
    </source>
</evidence>
<feature type="compositionally biased region" description="Basic and acidic residues" evidence="1">
    <location>
        <begin position="640"/>
        <end position="650"/>
    </location>
</feature>
<dbReference type="OrthoDB" id="420187at2759"/>
<feature type="region of interest" description="Disordered" evidence="1">
    <location>
        <begin position="816"/>
        <end position="866"/>
    </location>
</feature>
<dbReference type="GO" id="GO:0004843">
    <property type="term" value="F:cysteine-type deubiquitinase activity"/>
    <property type="evidence" value="ECO:0007669"/>
    <property type="project" value="InterPro"/>
</dbReference>
<reference evidence="3" key="2">
    <citation type="submission" date="2025-08" db="UniProtKB">
        <authorList>
            <consortium name="Ensembl"/>
        </authorList>
    </citation>
    <scope>IDENTIFICATION</scope>
</reference>
<reference evidence="3" key="3">
    <citation type="submission" date="2025-09" db="UniProtKB">
        <authorList>
            <consortium name="Ensembl"/>
        </authorList>
    </citation>
    <scope>IDENTIFICATION</scope>
</reference>
<dbReference type="Bgee" id="ENSMGAG00000001273">
    <property type="expression patterns" value="Expressed in bursa of Fabricius and 3 other cell types or tissues"/>
</dbReference>
<dbReference type="InterPro" id="IPR018200">
    <property type="entry name" value="USP_CS"/>
</dbReference>
<dbReference type="Pfam" id="PF00443">
    <property type="entry name" value="UCH"/>
    <property type="match status" value="1"/>
</dbReference>
<dbReference type="GO" id="GO:0005634">
    <property type="term" value="C:nucleus"/>
    <property type="evidence" value="ECO:0007669"/>
    <property type="project" value="TreeGrafter"/>
</dbReference>
<feature type="region of interest" description="Disordered" evidence="1">
    <location>
        <begin position="458"/>
        <end position="479"/>
    </location>
</feature>
<dbReference type="SUPFAM" id="SSF54001">
    <property type="entry name" value="Cysteine proteinases"/>
    <property type="match status" value="1"/>
</dbReference>
<dbReference type="PROSITE" id="PS00972">
    <property type="entry name" value="USP_1"/>
    <property type="match status" value="1"/>
</dbReference>
<proteinExistence type="predicted"/>
<organism evidence="3 4">
    <name type="scientific">Meleagris gallopavo</name>
    <name type="common">Wild turkey</name>
    <dbReference type="NCBI Taxonomy" id="9103"/>
    <lineage>
        <taxon>Eukaryota</taxon>
        <taxon>Metazoa</taxon>
        <taxon>Chordata</taxon>
        <taxon>Craniata</taxon>
        <taxon>Vertebrata</taxon>
        <taxon>Euteleostomi</taxon>
        <taxon>Archelosauria</taxon>
        <taxon>Archosauria</taxon>
        <taxon>Dinosauria</taxon>
        <taxon>Saurischia</taxon>
        <taxon>Theropoda</taxon>
        <taxon>Coelurosauria</taxon>
        <taxon>Aves</taxon>
        <taxon>Neognathae</taxon>
        <taxon>Galloanserae</taxon>
        <taxon>Galliformes</taxon>
        <taxon>Phasianidae</taxon>
        <taxon>Meleagridinae</taxon>
        <taxon>Meleagris</taxon>
    </lineage>
</organism>
<feature type="domain" description="USP" evidence="2">
    <location>
        <begin position="108"/>
        <end position="409"/>
    </location>
</feature>
<feature type="compositionally biased region" description="Basic and acidic residues" evidence="1">
    <location>
        <begin position="662"/>
        <end position="673"/>
    </location>
</feature>
<keyword evidence="4" id="KW-1185">Reference proteome</keyword>
<feature type="compositionally biased region" description="Basic and acidic residues" evidence="1">
    <location>
        <begin position="822"/>
        <end position="838"/>
    </location>
</feature>
<dbReference type="FunFam" id="3.90.70.10:FF:000119">
    <property type="entry name" value="Ubiquitin specific peptidase 36"/>
    <property type="match status" value="1"/>
</dbReference>
<dbReference type="RefSeq" id="XP_019476409.1">
    <property type="nucleotide sequence ID" value="XM_019620864.2"/>
</dbReference>
<dbReference type="CDD" id="cd02661">
    <property type="entry name" value="Peptidase_C19E"/>
    <property type="match status" value="1"/>
</dbReference>
<feature type="region of interest" description="Disordered" evidence="1">
    <location>
        <begin position="1"/>
        <end position="51"/>
    </location>
</feature>
<gene>
    <name evidence="3" type="primary">USP42</name>
</gene>
<dbReference type="InterPro" id="IPR050164">
    <property type="entry name" value="Peptidase_C19"/>
</dbReference>
<dbReference type="InterPro" id="IPR038765">
    <property type="entry name" value="Papain-like_cys_pep_sf"/>
</dbReference>
<dbReference type="KEGG" id="mgp:104913451"/>
<dbReference type="GO" id="GO:0042981">
    <property type="term" value="P:regulation of apoptotic process"/>
    <property type="evidence" value="ECO:0007669"/>
    <property type="project" value="TreeGrafter"/>
</dbReference>
<feature type="compositionally biased region" description="Basic residues" evidence="1">
    <location>
        <begin position="8"/>
        <end position="27"/>
    </location>
</feature>
<dbReference type="InterPro" id="IPR028889">
    <property type="entry name" value="USP"/>
</dbReference>
<reference evidence="3 4" key="1">
    <citation type="journal article" date="2010" name="PLoS Biol.">
        <title>Multi-platform next-generation sequencing of the domestic turkey (Meleagris gallopavo): genome assembly and analysis.</title>
        <authorList>
            <person name="Dalloul R.A."/>
            <person name="Long J.A."/>
            <person name="Zimin A.V."/>
            <person name="Aslam L."/>
            <person name="Beal K."/>
            <person name="Blomberg L.A."/>
            <person name="Bouffard P."/>
            <person name="Burt D.W."/>
            <person name="Crasta O."/>
            <person name="Crooijmans R.P."/>
            <person name="Cooper K."/>
            <person name="Coulombe R.A."/>
            <person name="De S."/>
            <person name="Delany M.E."/>
            <person name="Dodgson J.B."/>
            <person name="Dong J.J."/>
            <person name="Evans C."/>
            <person name="Frederickson K.M."/>
            <person name="Flicek P."/>
            <person name="Florea L."/>
            <person name="Folkerts O."/>
            <person name="Groenen M.A."/>
            <person name="Harkins T.T."/>
            <person name="Herrero J."/>
            <person name="Hoffmann S."/>
            <person name="Megens H.J."/>
            <person name="Jiang A."/>
            <person name="de Jong P."/>
            <person name="Kaiser P."/>
            <person name="Kim H."/>
            <person name="Kim K.W."/>
            <person name="Kim S."/>
            <person name="Langenberger D."/>
            <person name="Lee M.K."/>
            <person name="Lee T."/>
            <person name="Mane S."/>
            <person name="Marcais G."/>
            <person name="Marz M."/>
            <person name="McElroy A.P."/>
            <person name="Modise T."/>
            <person name="Nefedov M."/>
            <person name="Notredame C."/>
            <person name="Paton I.R."/>
            <person name="Payne W.S."/>
            <person name="Pertea G."/>
            <person name="Prickett D."/>
            <person name="Puiu D."/>
            <person name="Qioa D."/>
            <person name="Raineri E."/>
            <person name="Ruffier M."/>
            <person name="Salzberg S.L."/>
            <person name="Schatz M.C."/>
            <person name="Scheuring C."/>
            <person name="Schmidt C.J."/>
            <person name="Schroeder S."/>
            <person name="Searle S.M."/>
            <person name="Smith E.J."/>
            <person name="Smith J."/>
            <person name="Sonstegard T.S."/>
            <person name="Stadler P.F."/>
            <person name="Tafer H."/>
            <person name="Tu Z.J."/>
            <person name="Van Tassell C.P."/>
            <person name="Vilella A.J."/>
            <person name="Williams K.P."/>
            <person name="Yorke J.A."/>
            <person name="Zhang L."/>
            <person name="Zhang H.B."/>
            <person name="Zhang X."/>
            <person name="Zhang Y."/>
            <person name="Reed K.M."/>
        </authorList>
    </citation>
    <scope>NUCLEOTIDE SEQUENCE [LARGE SCALE GENOMIC DNA]</scope>
</reference>
<name>G1MRE2_MELGA</name>
<dbReference type="PROSITE" id="PS00973">
    <property type="entry name" value="USP_2"/>
    <property type="match status" value="1"/>
</dbReference>
<protein>
    <submittedName>
        <fullName evidence="3">Ubiquitin specific peptidase 42</fullName>
    </submittedName>
</protein>
<dbReference type="CTD" id="84132"/>
<dbReference type="InParanoid" id="G1MRE2"/>
<dbReference type="PROSITE" id="PS50235">
    <property type="entry name" value="USP_3"/>
    <property type="match status" value="1"/>
</dbReference>
<dbReference type="GO" id="GO:0005829">
    <property type="term" value="C:cytosol"/>
    <property type="evidence" value="ECO:0007669"/>
    <property type="project" value="TreeGrafter"/>
</dbReference>
<evidence type="ECO:0000256" key="1">
    <source>
        <dbReference type="SAM" id="MobiDB-lite"/>
    </source>
</evidence>
<accession>G1MRE2</accession>
<dbReference type="Proteomes" id="UP000001645">
    <property type="component" value="Chromosome 16"/>
</dbReference>